<dbReference type="OrthoDB" id="5837726at2759"/>
<proteinExistence type="predicted"/>
<protein>
    <recommendedName>
        <fullName evidence="1">MATH domain-containing protein</fullName>
    </recommendedName>
</protein>
<sequence length="246" mass="28250">MPVLHEDNGRGYVAMAQEAENVYWRCGLLGVDKKGMIGFQLMCNSEDRSNFWSIDVEYESAILSKQQEHQLLSGKHHFAARKYLTLKFPLEACKNNGNKEKGILLLYRLKIVSKTGIRPKKFHNFSIPEKNLCNVILIVEGKKIHCTMNVDETLELATNLKSDSARQRCERWLSKTQLMSAKKKMKLAEKHTLVELQNECVTMLKTSQQIQRLFKNPHDFSDTEILELMDRVTSSIVGHSFDGFGK</sequence>
<evidence type="ECO:0000313" key="2">
    <source>
        <dbReference type="EMBL" id="EGT42413.1"/>
    </source>
</evidence>
<dbReference type="InParanoid" id="G0MSE3"/>
<dbReference type="PANTHER" id="PTHR22743">
    <property type="entry name" value="MEPRIN/TRAF-LIKE MATH FAMILY-C.ELEGANS"/>
    <property type="match status" value="1"/>
</dbReference>
<dbReference type="eggNOG" id="ENOG502TG9R">
    <property type="taxonomic scope" value="Eukaryota"/>
</dbReference>
<dbReference type="OMA" id="LMCNSED"/>
<dbReference type="Pfam" id="PF00917">
    <property type="entry name" value="MATH"/>
    <property type="match status" value="1"/>
</dbReference>
<keyword evidence="3" id="KW-1185">Reference proteome</keyword>
<reference evidence="3" key="1">
    <citation type="submission" date="2011-07" db="EMBL/GenBank/DDBJ databases">
        <authorList>
            <consortium name="Caenorhabditis brenneri Sequencing and Analysis Consortium"/>
            <person name="Wilson R.K."/>
        </authorList>
    </citation>
    <scope>NUCLEOTIDE SEQUENCE [LARGE SCALE GENOMIC DNA]</scope>
    <source>
        <strain evidence="3">PB2801</strain>
    </source>
</reference>
<name>G0MSE3_CAEBE</name>
<dbReference type="Proteomes" id="UP000008068">
    <property type="component" value="Unassembled WGS sequence"/>
</dbReference>
<dbReference type="PANTHER" id="PTHR22743:SF165">
    <property type="entry name" value="BTB AND MATH DOMAIN CONTAINING-RELATED"/>
    <property type="match status" value="1"/>
</dbReference>
<gene>
    <name evidence="2" type="ORF">CAEBREN_02066</name>
</gene>
<dbReference type="AlphaFoldDB" id="G0MSE3"/>
<organism evidence="3">
    <name type="scientific">Caenorhabditis brenneri</name>
    <name type="common">Nematode worm</name>
    <dbReference type="NCBI Taxonomy" id="135651"/>
    <lineage>
        <taxon>Eukaryota</taxon>
        <taxon>Metazoa</taxon>
        <taxon>Ecdysozoa</taxon>
        <taxon>Nematoda</taxon>
        <taxon>Chromadorea</taxon>
        <taxon>Rhabditida</taxon>
        <taxon>Rhabditina</taxon>
        <taxon>Rhabditomorpha</taxon>
        <taxon>Rhabditoidea</taxon>
        <taxon>Rhabditidae</taxon>
        <taxon>Peloderinae</taxon>
        <taxon>Caenorhabditis</taxon>
    </lineage>
</organism>
<dbReference type="HOGENOM" id="CLU_078056_0_0_1"/>
<dbReference type="InterPro" id="IPR002083">
    <property type="entry name" value="MATH/TRAF_dom"/>
</dbReference>
<feature type="domain" description="MATH" evidence="1">
    <location>
        <begin position="12"/>
        <end position="81"/>
    </location>
</feature>
<accession>G0MSE3</accession>
<dbReference type="InterPro" id="IPR052664">
    <property type="entry name" value="BTB-MATH_domain_protein"/>
</dbReference>
<dbReference type="EMBL" id="GL379809">
    <property type="protein sequence ID" value="EGT42413.1"/>
    <property type="molecule type" value="Genomic_DNA"/>
</dbReference>
<dbReference type="STRING" id="135651.G0MSE3"/>
<evidence type="ECO:0000259" key="1">
    <source>
        <dbReference type="Pfam" id="PF00917"/>
    </source>
</evidence>
<evidence type="ECO:0000313" key="3">
    <source>
        <dbReference type="Proteomes" id="UP000008068"/>
    </source>
</evidence>